<keyword evidence="4" id="KW-1185">Reference proteome</keyword>
<organism evidence="3 4">
    <name type="scientific">Macrosiphum euphorbiae</name>
    <name type="common">potato aphid</name>
    <dbReference type="NCBI Taxonomy" id="13131"/>
    <lineage>
        <taxon>Eukaryota</taxon>
        <taxon>Metazoa</taxon>
        <taxon>Ecdysozoa</taxon>
        <taxon>Arthropoda</taxon>
        <taxon>Hexapoda</taxon>
        <taxon>Insecta</taxon>
        <taxon>Pterygota</taxon>
        <taxon>Neoptera</taxon>
        <taxon>Paraneoptera</taxon>
        <taxon>Hemiptera</taxon>
        <taxon>Sternorrhyncha</taxon>
        <taxon>Aphidomorpha</taxon>
        <taxon>Aphidoidea</taxon>
        <taxon>Aphididae</taxon>
        <taxon>Macrosiphini</taxon>
        <taxon>Macrosiphum</taxon>
    </lineage>
</organism>
<dbReference type="Pfam" id="PF02020">
    <property type="entry name" value="W2"/>
    <property type="match status" value="1"/>
</dbReference>
<dbReference type="InterPro" id="IPR016024">
    <property type="entry name" value="ARM-type_fold"/>
</dbReference>
<protein>
    <recommendedName>
        <fullName evidence="2">MI domain-containing protein</fullName>
    </recommendedName>
</protein>
<sequence>MMPRFAQPTLSINSSSSQSEETVEEPVSELDSEMANQINMKCKNMLIEYEQMQNVDDIIYSLSEDETSVIGTRHEEFVKSMALITLDSIPITRTTVAGNIFAELLSKKILSMEAITRGIDAVLKYWNDYLIDYPQFFSYIAAIIAPLLLSQNAFFDFNNLKDCCASIRPDNSTKFFIEVLNKILSSKETQNIKEQLGGILWIYNKWLASEYVPLDIFMPYNQINKYFENDRIGVFLLSIAMYDKLKMTGRKLIHDKLHSWISTNISVEIIKCPQFVRALTIAIIIECLNSNSSYEDFFVHGHVKLLTYYIRSEPLLGPEILAREVQCLYGIQIMSAALEYPEGMVLRLFHKLYQDSIISKESFEIWKKDDKFNAGFDEDLETKNLAVLNSFFLPLELNNSDEDDTYE</sequence>
<dbReference type="Proteomes" id="UP001160148">
    <property type="component" value="Unassembled WGS sequence"/>
</dbReference>
<evidence type="ECO:0000256" key="1">
    <source>
        <dbReference type="SAM" id="MobiDB-lite"/>
    </source>
</evidence>
<evidence type="ECO:0000313" key="4">
    <source>
        <dbReference type="Proteomes" id="UP001160148"/>
    </source>
</evidence>
<proteinExistence type="predicted"/>
<reference evidence="3 4" key="1">
    <citation type="submission" date="2023-01" db="EMBL/GenBank/DDBJ databases">
        <authorList>
            <person name="Whitehead M."/>
        </authorList>
    </citation>
    <scope>NUCLEOTIDE SEQUENCE [LARGE SCALE GENOMIC DNA]</scope>
</reference>
<dbReference type="InterPro" id="IPR003307">
    <property type="entry name" value="W2_domain"/>
</dbReference>
<dbReference type="Gene3D" id="1.25.40.180">
    <property type="match status" value="2"/>
</dbReference>
<evidence type="ECO:0000313" key="3">
    <source>
        <dbReference type="EMBL" id="CAI6364538.1"/>
    </source>
</evidence>
<gene>
    <name evidence="3" type="ORF">MEUPH1_LOCUS19350</name>
</gene>
<comment type="caution">
    <text evidence="3">The sequence shown here is derived from an EMBL/GenBank/DDBJ whole genome shotgun (WGS) entry which is preliminary data.</text>
</comment>
<dbReference type="SUPFAM" id="SSF48371">
    <property type="entry name" value="ARM repeat"/>
    <property type="match status" value="2"/>
</dbReference>
<dbReference type="AlphaFoldDB" id="A0AAV0X8J1"/>
<feature type="compositionally biased region" description="Low complexity" evidence="1">
    <location>
        <begin position="7"/>
        <end position="20"/>
    </location>
</feature>
<feature type="region of interest" description="Disordered" evidence="1">
    <location>
        <begin position="1"/>
        <end position="29"/>
    </location>
</feature>
<accession>A0AAV0X8J1</accession>
<dbReference type="InterPro" id="IPR003891">
    <property type="entry name" value="Initiation_fac_eIF4g_MI"/>
</dbReference>
<dbReference type="CDD" id="cd11559">
    <property type="entry name" value="W2_eIF4G1_like"/>
    <property type="match status" value="1"/>
</dbReference>
<name>A0AAV0X8J1_9HEMI</name>
<feature type="domain" description="MI" evidence="2">
    <location>
        <begin position="37"/>
        <end position="163"/>
    </location>
</feature>
<dbReference type="PROSITE" id="PS51366">
    <property type="entry name" value="MI"/>
    <property type="match status" value="1"/>
</dbReference>
<dbReference type="EMBL" id="CARXXK010000004">
    <property type="protein sequence ID" value="CAI6364538.1"/>
    <property type="molecule type" value="Genomic_DNA"/>
</dbReference>
<evidence type="ECO:0000259" key="2">
    <source>
        <dbReference type="PROSITE" id="PS51366"/>
    </source>
</evidence>